<evidence type="ECO:0000313" key="2">
    <source>
        <dbReference type="Proteomes" id="UP000729402"/>
    </source>
</evidence>
<keyword evidence="2" id="KW-1185">Reference proteome</keyword>
<dbReference type="EMBL" id="JAAALK010000288">
    <property type="protein sequence ID" value="KAG8054513.1"/>
    <property type="molecule type" value="Genomic_DNA"/>
</dbReference>
<gene>
    <name evidence="1" type="ORF">GUJ93_ZPchr0001g29864</name>
</gene>
<dbReference type="AlphaFoldDB" id="A0A8J5VP24"/>
<proteinExistence type="predicted"/>
<comment type="caution">
    <text evidence="1">The sequence shown here is derived from an EMBL/GenBank/DDBJ whole genome shotgun (WGS) entry which is preliminary data.</text>
</comment>
<reference evidence="1" key="2">
    <citation type="submission" date="2021-02" db="EMBL/GenBank/DDBJ databases">
        <authorList>
            <person name="Kimball J.A."/>
            <person name="Haas M.W."/>
            <person name="Macchietto M."/>
            <person name="Kono T."/>
            <person name="Duquette J."/>
            <person name="Shao M."/>
        </authorList>
    </citation>
    <scope>NUCLEOTIDE SEQUENCE</scope>
    <source>
        <tissue evidence="1">Fresh leaf tissue</tissue>
    </source>
</reference>
<reference evidence="1" key="1">
    <citation type="journal article" date="2021" name="bioRxiv">
        <title>Whole Genome Assembly and Annotation of Northern Wild Rice, Zizania palustris L., Supports a Whole Genome Duplication in the Zizania Genus.</title>
        <authorList>
            <person name="Haas M."/>
            <person name="Kono T."/>
            <person name="Macchietto M."/>
            <person name="Millas R."/>
            <person name="McGilp L."/>
            <person name="Shao M."/>
            <person name="Duquette J."/>
            <person name="Hirsch C.N."/>
            <person name="Kimball J."/>
        </authorList>
    </citation>
    <scope>NUCLEOTIDE SEQUENCE</scope>
    <source>
        <tissue evidence="1">Fresh leaf tissue</tissue>
    </source>
</reference>
<accession>A0A8J5VP24</accession>
<evidence type="ECO:0000313" key="1">
    <source>
        <dbReference type="EMBL" id="KAG8054513.1"/>
    </source>
</evidence>
<protein>
    <submittedName>
        <fullName evidence="1">Uncharacterized protein</fullName>
    </submittedName>
</protein>
<organism evidence="1 2">
    <name type="scientific">Zizania palustris</name>
    <name type="common">Northern wild rice</name>
    <dbReference type="NCBI Taxonomy" id="103762"/>
    <lineage>
        <taxon>Eukaryota</taxon>
        <taxon>Viridiplantae</taxon>
        <taxon>Streptophyta</taxon>
        <taxon>Embryophyta</taxon>
        <taxon>Tracheophyta</taxon>
        <taxon>Spermatophyta</taxon>
        <taxon>Magnoliopsida</taxon>
        <taxon>Liliopsida</taxon>
        <taxon>Poales</taxon>
        <taxon>Poaceae</taxon>
        <taxon>BOP clade</taxon>
        <taxon>Oryzoideae</taxon>
        <taxon>Oryzeae</taxon>
        <taxon>Zizaniinae</taxon>
        <taxon>Zizania</taxon>
    </lineage>
</organism>
<dbReference type="Proteomes" id="UP000729402">
    <property type="component" value="Unassembled WGS sequence"/>
</dbReference>
<name>A0A8J5VP24_ZIZPA</name>
<sequence length="74" mass="7938">MGSAPSWRERGGVRLAPGAIRSPRMHLAPTACSPRQEDEHDGIVAGGAHLVRRRRPSALCRGPRARPAAASFDE</sequence>